<feature type="compositionally biased region" description="Low complexity" evidence="1">
    <location>
        <begin position="425"/>
        <end position="437"/>
    </location>
</feature>
<feature type="domain" description="DUF4378" evidence="2">
    <location>
        <begin position="1642"/>
        <end position="1781"/>
    </location>
</feature>
<feature type="compositionally biased region" description="Polar residues" evidence="1">
    <location>
        <begin position="1280"/>
        <end position="1306"/>
    </location>
</feature>
<feature type="compositionally biased region" description="Polar residues" evidence="1">
    <location>
        <begin position="781"/>
        <end position="790"/>
    </location>
</feature>
<dbReference type="GO" id="GO:0008017">
    <property type="term" value="F:microtubule binding"/>
    <property type="evidence" value="ECO:0007669"/>
    <property type="project" value="InterPro"/>
</dbReference>
<feature type="compositionally biased region" description="Low complexity" evidence="1">
    <location>
        <begin position="1063"/>
        <end position="1081"/>
    </location>
</feature>
<dbReference type="Proteomes" id="UP000663891">
    <property type="component" value="Unassembled WGS sequence"/>
</dbReference>
<dbReference type="OrthoDB" id="40579at2759"/>
<feature type="compositionally biased region" description="Basic and acidic residues" evidence="1">
    <location>
        <begin position="360"/>
        <end position="372"/>
    </location>
</feature>
<feature type="region of interest" description="Disordered" evidence="1">
    <location>
        <begin position="651"/>
        <end position="716"/>
    </location>
</feature>
<feature type="compositionally biased region" description="Low complexity" evidence="1">
    <location>
        <begin position="1128"/>
        <end position="1139"/>
    </location>
</feature>
<feature type="compositionally biased region" description="Low complexity" evidence="1">
    <location>
        <begin position="1267"/>
        <end position="1279"/>
    </location>
</feature>
<feature type="region of interest" description="Disordered" evidence="1">
    <location>
        <begin position="763"/>
        <end position="830"/>
    </location>
</feature>
<feature type="compositionally biased region" description="Low complexity" evidence="1">
    <location>
        <begin position="985"/>
        <end position="994"/>
    </location>
</feature>
<feature type="region of interest" description="Disordered" evidence="1">
    <location>
        <begin position="562"/>
        <end position="620"/>
    </location>
</feature>
<feature type="compositionally biased region" description="Low complexity" evidence="1">
    <location>
        <begin position="576"/>
        <end position="587"/>
    </location>
</feature>
<comment type="caution">
    <text evidence="3">The sequence shown here is derived from an EMBL/GenBank/DDBJ whole genome shotgun (WGS) entry which is preliminary data.</text>
</comment>
<feature type="compositionally biased region" description="Low complexity" evidence="1">
    <location>
        <begin position="812"/>
        <end position="827"/>
    </location>
</feature>
<organism evidence="3 4">
    <name type="scientific">Adineta steineri</name>
    <dbReference type="NCBI Taxonomy" id="433720"/>
    <lineage>
        <taxon>Eukaryota</taxon>
        <taxon>Metazoa</taxon>
        <taxon>Spiralia</taxon>
        <taxon>Gnathifera</taxon>
        <taxon>Rotifera</taxon>
        <taxon>Eurotatoria</taxon>
        <taxon>Bdelloidea</taxon>
        <taxon>Adinetida</taxon>
        <taxon>Adinetidae</taxon>
        <taxon>Adineta</taxon>
    </lineage>
</organism>
<feature type="compositionally biased region" description="Basic and acidic residues" evidence="1">
    <location>
        <begin position="336"/>
        <end position="348"/>
    </location>
</feature>
<feature type="region of interest" description="Disordered" evidence="1">
    <location>
        <begin position="959"/>
        <end position="1403"/>
    </location>
</feature>
<feature type="compositionally biased region" description="Basic and acidic residues" evidence="1">
    <location>
        <begin position="194"/>
        <end position="204"/>
    </location>
</feature>
<accession>A0A814ULX0</accession>
<feature type="region of interest" description="Disordered" evidence="1">
    <location>
        <begin position="149"/>
        <end position="372"/>
    </location>
</feature>
<protein>
    <recommendedName>
        <fullName evidence="2">DUF4378 domain-containing protein</fullName>
    </recommendedName>
</protein>
<feature type="compositionally biased region" description="Low complexity" evidence="1">
    <location>
        <begin position="168"/>
        <end position="179"/>
    </location>
</feature>
<evidence type="ECO:0000256" key="1">
    <source>
        <dbReference type="SAM" id="MobiDB-lite"/>
    </source>
</evidence>
<feature type="compositionally biased region" description="Low complexity" evidence="1">
    <location>
        <begin position="886"/>
        <end position="908"/>
    </location>
</feature>
<feature type="compositionally biased region" description="Low complexity" evidence="1">
    <location>
        <begin position="1154"/>
        <end position="1164"/>
    </location>
</feature>
<evidence type="ECO:0000259" key="2">
    <source>
        <dbReference type="Pfam" id="PF14309"/>
    </source>
</evidence>
<gene>
    <name evidence="3" type="ORF">VCS650_LOCUS24215</name>
</gene>
<feature type="region of interest" description="Disordered" evidence="1">
    <location>
        <begin position="413"/>
        <end position="444"/>
    </location>
</feature>
<feature type="compositionally biased region" description="Low complexity" evidence="1">
    <location>
        <begin position="1001"/>
        <end position="1029"/>
    </location>
</feature>
<dbReference type="PANTHER" id="PTHR13958">
    <property type="entry name" value="CENTROSOME-ASSOCIATED PROTEIN 350"/>
    <property type="match status" value="1"/>
</dbReference>
<feature type="region of interest" description="Disordered" evidence="1">
    <location>
        <begin position="1415"/>
        <end position="1436"/>
    </location>
</feature>
<reference evidence="3" key="1">
    <citation type="submission" date="2021-02" db="EMBL/GenBank/DDBJ databases">
        <authorList>
            <person name="Nowell W R."/>
        </authorList>
    </citation>
    <scope>NUCLEOTIDE SEQUENCE</scope>
</reference>
<feature type="compositionally biased region" description="Low complexity" evidence="1">
    <location>
        <begin position="1190"/>
        <end position="1202"/>
    </location>
</feature>
<feature type="region of interest" description="Disordered" evidence="1">
    <location>
        <begin position="885"/>
        <end position="944"/>
    </location>
</feature>
<dbReference type="GO" id="GO:0034453">
    <property type="term" value="P:microtubule anchoring"/>
    <property type="evidence" value="ECO:0007669"/>
    <property type="project" value="InterPro"/>
</dbReference>
<dbReference type="InterPro" id="IPR025486">
    <property type="entry name" value="DUF4378"/>
</dbReference>
<feature type="compositionally biased region" description="Polar residues" evidence="1">
    <location>
        <begin position="222"/>
        <end position="254"/>
    </location>
</feature>
<dbReference type="Pfam" id="PF14309">
    <property type="entry name" value="DUF4378"/>
    <property type="match status" value="1"/>
</dbReference>
<feature type="compositionally biased region" description="Acidic residues" evidence="1">
    <location>
        <begin position="1372"/>
        <end position="1381"/>
    </location>
</feature>
<feature type="compositionally biased region" description="Basic and acidic residues" evidence="1">
    <location>
        <begin position="491"/>
        <end position="501"/>
    </location>
</feature>
<sequence length="1803" mass="203901">MSSSNSHSHIEPSWKTYYDAKKLLRQTEQRLKDAREYYPHVHLNNNNHYENNDLSNLSSTSYLHHNDTSLIHAGNRSMLNDERTNNKHQLLDSEALLTIRRKISKQKIAAERRAEQLFHSQSDAGHMFETYRPHSTYSTSASLQNLHYSPHRQQRLSPPKPQPPVAYSSHLSQSQSFPSELDTVLQHSTSARILHRENDFERQSFHQPTTRKSIRTMPRENYSLSNGRTTQQRSASASNSGTTKYQDISSSHFLTANDGPRLKHVRRVESAHVSSSSAVKNSLITPDSWRTDPIITKKSSSTSQQEKSSKKKTSNEILVKRTKTDIEETLGQNNQRTEKIIKPKRDTSASKTSVLTTEKTPSKPKSDDDKRKLQDYIQQKRQHEEMFSNEKRLKDEQERIRRDKFKKFNEQIKETSHQHLPSSVTKRTSTFTPTTPKELTEQTRQRLLRVLGPATDYHINSPLEQPSFLERSSSSSSSSNESVIEVQPVRSNDHSNMRSRSEPPAQNGNILKNNNRNSLIDMFLFQLGTTNQPINDYQQQSIKKASILPLYSDDYDNVPNSLSSNLSTPINHIRRPPSTASSTSTTPIPSPEPQVPSQNERRRSISPPLPPQMSPDNGRPLHQLIQPIFQRINDENLEQTDSMSRVQNLSNNTLPQQPIAKSPIRPPLLSSSTSTNQKRRSLSPQPPQQQLIPNTHPRHRTALTSSPPTSSSESILTAREKRVRQKFNSDIELQAYEKRLKDIEKKIRQLVKRAFEIFDENRSVSSPPTVARTVKPDIRTKPSNLSQDELSINEEPSIHQKDTELIKKDNDTSSSSTQQRQSDVVTSDASDLECRVRAYREQLKAKKLELERLKQRKNKEILRRQEDELKKQIESYDHEIQTLRLQPVQQEQTVPVPSSSSSSSIQRSKSNEKKNLSHNNEDKEVDLRLLQTPRDERDTQHDALSIPIDLKQDYDSRRTSIESTKAPLDLNTNLPVSSKEEEESVSSSLSSSSKSSEKPIKLPSPQISKSLSPSPSPSPSESSQTTSSSKQERSKSPSPPPPPIASSEPIKSISVVTENRAKSPTSPAPSESSTSSYSSVPERLKSPTPPPTSSQPIRSTQERIKSPSPPLSQSIKSTSSLIQERIKSPSLSESSSSSLDKYIKPSGPTEPVRSTSSSESSFSSLDKNIKSPVPPEPIYSTASVQERIKSPSSSSSGSSSSSVDKHIKPSVPSEPVKSTSSSIQERIKSPSSSSSESSSSSIDKHFKSPVPPEPIQSTSSVQERIKSLSLSSSESTSVSIQNHIKSPSSAAPSERIQSISSSTQPHVKSPSPPSPPILESIKSPSVHEQTPIPIIPRKRSHTSSTNNDYDEDFSETSHSQIETSGKIKIDDIDIESIEEDIDVKHSTHDTNHSSTSKSSGDEQSEILVLVKKSANNTPREPDQSNLPNEIFPSSPRLQKIETDDTSHDISEVDDGNQYIEQQKKADILTETLIKVFIEEAIQQGKEIVYRKSQNSFTKEVSEWLSDEDLTDEENNNKQIPNNHDEDVDNVIQTLAIQQEFLEQLDAAANGNHENDELNLDLSHLEDKNPDGSQVDNTARLAIDIPIKPVVPHTCEQVSQLCHEALTILYNHNTDFSDRSSIDRAIPASYFAIDYSSNQDEETENDDIQRSRHAYNQMIFDLCVELLHEMYSPNIRLTKYPEWQKTKLISKRFYRSNKPKTRDEAENFIEKKIFEILNLIPRQIVYSKWRMLIDRRHGHEQFEMVLDEELRRTENSWIDYDDDCIRIKFDISEHIFEQLIQETLVDCIDVINKKLSLSSNSTRL</sequence>
<feature type="compositionally biased region" description="Basic and acidic residues" evidence="1">
    <location>
        <begin position="1382"/>
        <end position="1391"/>
    </location>
</feature>
<feature type="compositionally biased region" description="Low complexity" evidence="1">
    <location>
        <begin position="1045"/>
        <end position="1054"/>
    </location>
</feature>
<feature type="compositionally biased region" description="Polar residues" evidence="1">
    <location>
        <begin position="504"/>
        <end position="513"/>
    </location>
</feature>
<feature type="compositionally biased region" description="Polar residues" evidence="1">
    <location>
        <begin position="1111"/>
        <end position="1122"/>
    </location>
</feature>
<feature type="compositionally biased region" description="Basic and acidic residues" evidence="1">
    <location>
        <begin position="909"/>
        <end position="941"/>
    </location>
</feature>
<dbReference type="EMBL" id="CAJNON010000294">
    <property type="protein sequence ID" value="CAF1176188.1"/>
    <property type="molecule type" value="Genomic_DNA"/>
</dbReference>
<feature type="compositionally biased region" description="Basic and acidic residues" evidence="1">
    <location>
        <begin position="796"/>
        <end position="811"/>
    </location>
</feature>
<dbReference type="GO" id="GO:0005813">
    <property type="term" value="C:centrosome"/>
    <property type="evidence" value="ECO:0007669"/>
    <property type="project" value="InterPro"/>
</dbReference>
<feature type="compositionally biased region" description="Polar residues" evidence="1">
    <location>
        <begin position="349"/>
        <end position="359"/>
    </location>
</feature>
<evidence type="ECO:0000313" key="3">
    <source>
        <dbReference type="EMBL" id="CAF1176188.1"/>
    </source>
</evidence>
<feature type="compositionally biased region" description="Low complexity" evidence="1">
    <location>
        <begin position="296"/>
        <end position="306"/>
    </location>
</feature>
<feature type="compositionally biased region" description="Polar residues" evidence="1">
    <location>
        <begin position="1415"/>
        <end position="1427"/>
    </location>
</feature>
<dbReference type="InterPro" id="IPR028750">
    <property type="entry name" value="CEP350/CC187"/>
</dbReference>
<proteinExistence type="predicted"/>
<feature type="compositionally biased region" description="Low complexity" evidence="1">
    <location>
        <begin position="704"/>
        <end position="714"/>
    </location>
</feature>
<feature type="region of interest" description="Disordered" evidence="1">
    <location>
        <begin position="457"/>
        <end position="513"/>
    </location>
</feature>
<feature type="compositionally biased region" description="Low complexity" evidence="1">
    <location>
        <begin position="1220"/>
        <end position="1241"/>
    </location>
</feature>
<evidence type="ECO:0000313" key="4">
    <source>
        <dbReference type="Proteomes" id="UP000663891"/>
    </source>
</evidence>
<name>A0A814ULX0_9BILA</name>
<dbReference type="PANTHER" id="PTHR13958:SF3">
    <property type="entry name" value="CAP-GLY DOMAIN-CONTAINING PROTEIN-RELATED"/>
    <property type="match status" value="1"/>
</dbReference>